<dbReference type="GO" id="GO:0016020">
    <property type="term" value="C:membrane"/>
    <property type="evidence" value="ECO:0007669"/>
    <property type="project" value="InterPro"/>
</dbReference>
<dbReference type="InterPro" id="IPR036458">
    <property type="entry name" value="Na:dicarbo_symporter_sf"/>
</dbReference>
<keyword evidence="3" id="KW-0472">Membrane</keyword>
<name>X0U945_9ZZZZ</name>
<dbReference type="EMBL" id="BARS01002411">
    <property type="protein sequence ID" value="GAF84995.1"/>
    <property type="molecule type" value="Genomic_DNA"/>
</dbReference>
<proteinExistence type="predicted"/>
<evidence type="ECO:0000256" key="1">
    <source>
        <dbReference type="ARBA" id="ARBA00022692"/>
    </source>
</evidence>
<keyword evidence="1" id="KW-0812">Transmembrane</keyword>
<dbReference type="GO" id="GO:0015293">
    <property type="term" value="F:symporter activity"/>
    <property type="evidence" value="ECO:0007669"/>
    <property type="project" value="InterPro"/>
</dbReference>
<evidence type="ECO:0000256" key="3">
    <source>
        <dbReference type="ARBA" id="ARBA00023136"/>
    </source>
</evidence>
<dbReference type="Gene3D" id="1.10.3860.10">
    <property type="entry name" value="Sodium:dicarboxylate symporter"/>
    <property type="match status" value="1"/>
</dbReference>
<evidence type="ECO:0000313" key="4">
    <source>
        <dbReference type="EMBL" id="GAF84995.1"/>
    </source>
</evidence>
<keyword evidence="2" id="KW-1133">Transmembrane helix</keyword>
<reference evidence="4" key="1">
    <citation type="journal article" date="2014" name="Front. Microbiol.">
        <title>High frequency of phylogenetically diverse reductive dehalogenase-homologous genes in deep subseafloor sedimentary metagenomes.</title>
        <authorList>
            <person name="Kawai M."/>
            <person name="Futagami T."/>
            <person name="Toyoda A."/>
            <person name="Takaki Y."/>
            <person name="Nishi S."/>
            <person name="Hori S."/>
            <person name="Arai W."/>
            <person name="Tsubouchi T."/>
            <person name="Morono Y."/>
            <person name="Uchiyama I."/>
            <person name="Ito T."/>
            <person name="Fujiyama A."/>
            <person name="Inagaki F."/>
            <person name="Takami H."/>
        </authorList>
    </citation>
    <scope>NUCLEOTIDE SEQUENCE</scope>
    <source>
        <strain evidence="4">Expedition CK06-06</strain>
    </source>
</reference>
<evidence type="ECO:0000256" key="2">
    <source>
        <dbReference type="ARBA" id="ARBA00022989"/>
    </source>
</evidence>
<comment type="caution">
    <text evidence="4">The sequence shown here is derived from an EMBL/GenBank/DDBJ whole genome shotgun (WGS) entry which is preliminary data.</text>
</comment>
<dbReference type="AlphaFoldDB" id="X0U945"/>
<feature type="non-terminal residue" evidence="4">
    <location>
        <position position="1"/>
    </location>
</feature>
<sequence length="35" mass="3726">DMFRTTINVLSDSCGAVIVARLEGETLKGMGESPQ</sequence>
<gene>
    <name evidence="4" type="ORF">S01H1_04580</name>
</gene>
<protein>
    <recommendedName>
        <fullName evidence="5">Dicarboxylate/amino acid:cation symporter</fullName>
    </recommendedName>
</protein>
<accession>X0U945</accession>
<organism evidence="4">
    <name type="scientific">marine sediment metagenome</name>
    <dbReference type="NCBI Taxonomy" id="412755"/>
    <lineage>
        <taxon>unclassified sequences</taxon>
        <taxon>metagenomes</taxon>
        <taxon>ecological metagenomes</taxon>
    </lineage>
</organism>
<evidence type="ECO:0008006" key="5">
    <source>
        <dbReference type="Google" id="ProtNLM"/>
    </source>
</evidence>